<evidence type="ECO:0000256" key="1">
    <source>
        <dbReference type="ARBA" id="ARBA00004442"/>
    </source>
</evidence>
<evidence type="ECO:0000313" key="9">
    <source>
        <dbReference type="Proteomes" id="UP000187464"/>
    </source>
</evidence>
<dbReference type="AlphaFoldDB" id="A0A1R3SUJ2"/>
<dbReference type="Pfam" id="PF14322">
    <property type="entry name" value="SusD-like_3"/>
    <property type="match status" value="1"/>
</dbReference>
<keyword evidence="3" id="KW-0732">Signal</keyword>
<accession>A0A1R3SUJ2</accession>
<reference evidence="8 9" key="1">
    <citation type="submission" date="2016-08" db="EMBL/GenBank/DDBJ databases">
        <authorList>
            <person name="Seilhamer J.J."/>
        </authorList>
    </citation>
    <scope>NUCLEOTIDE SEQUENCE [LARGE SCALE GENOMIC DNA]</scope>
    <source>
        <strain evidence="8">M3/6</strain>
    </source>
</reference>
<evidence type="ECO:0000313" key="8">
    <source>
        <dbReference type="EMBL" id="SCD19241.1"/>
    </source>
</evidence>
<sequence length="590" mass="68069">MKKIIYYLVLITIIVFSSCNDDFLDRKPLDKLSEEAVFTNESLMEQYVNALYNVIPHPFTEGTMAAITDEAFFRFGGTSTNYIVRGELSPDNVIFMRDGGPAHNTRMTFLNLWPRVFSYVRDMNLFLSRVDDAPIGEEVKKQLKGEVYFLRAWTYSNLLARYGGVPIIENVFQLGDQYDLVRDNYDDCVDFVISDLNEAINLLDDKPKVQGRVGADICIALKARTYLYAASPLFNDPTDPTGNVFKGTYNKEKWKLARDAAKELIDRANTGAYELAATYDDYWTNTGSKEVIWAKYFLPTSGNLAQLFYAPSRNIGGWVSCTPVENLICDYEMAATGKKPFEEGSGYNPEDPWGGRDPRFYKSILPPETEYMGYVLNMCEPAPENTVLKTNDPYQAEANQCTGYWLRKWLIDDEPVSESVNATLMYPWFRLAEIYLIYAEASLEYNSDVATCAEYINKIRDRADVMMPHVSSSLSVEEMREKLIQERRIEYAFEDQRYFDLRRWKLAEKYENIMTYAIKGIRHDNGTADLQDDRIEWKIAKKGTDGEPDYSECLEKFTVRKFLPQHYLMPIPRNEYTKSEGVIVQNPFYD</sequence>
<evidence type="ECO:0000256" key="2">
    <source>
        <dbReference type="ARBA" id="ARBA00006275"/>
    </source>
</evidence>
<name>A0A1R3SUJ2_9BACT</name>
<evidence type="ECO:0000259" key="6">
    <source>
        <dbReference type="Pfam" id="PF07980"/>
    </source>
</evidence>
<gene>
    <name evidence="8" type="ORF">PSM36_0408</name>
</gene>
<dbReference type="SUPFAM" id="SSF48452">
    <property type="entry name" value="TPR-like"/>
    <property type="match status" value="1"/>
</dbReference>
<evidence type="ECO:0000256" key="5">
    <source>
        <dbReference type="ARBA" id="ARBA00023237"/>
    </source>
</evidence>
<dbReference type="Pfam" id="PF07980">
    <property type="entry name" value="SusD_RagB"/>
    <property type="match status" value="1"/>
</dbReference>
<evidence type="ECO:0000259" key="7">
    <source>
        <dbReference type="Pfam" id="PF14322"/>
    </source>
</evidence>
<feature type="domain" description="RagB/SusD" evidence="6">
    <location>
        <begin position="289"/>
        <end position="589"/>
    </location>
</feature>
<dbReference type="InterPro" id="IPR011990">
    <property type="entry name" value="TPR-like_helical_dom_sf"/>
</dbReference>
<dbReference type="Gene3D" id="1.25.40.390">
    <property type="match status" value="1"/>
</dbReference>
<evidence type="ECO:0000256" key="4">
    <source>
        <dbReference type="ARBA" id="ARBA00023136"/>
    </source>
</evidence>
<feature type="domain" description="SusD-like N-terminal" evidence="7">
    <location>
        <begin position="22"/>
        <end position="227"/>
    </location>
</feature>
<keyword evidence="9" id="KW-1185">Reference proteome</keyword>
<keyword evidence="4" id="KW-0472">Membrane</keyword>
<dbReference type="InterPro" id="IPR033985">
    <property type="entry name" value="SusD-like_N"/>
</dbReference>
<comment type="subcellular location">
    <subcellularLocation>
        <location evidence="1">Cell outer membrane</location>
    </subcellularLocation>
</comment>
<dbReference type="GO" id="GO:0009279">
    <property type="term" value="C:cell outer membrane"/>
    <property type="evidence" value="ECO:0007669"/>
    <property type="project" value="UniProtKB-SubCell"/>
</dbReference>
<dbReference type="PROSITE" id="PS51257">
    <property type="entry name" value="PROKAR_LIPOPROTEIN"/>
    <property type="match status" value="1"/>
</dbReference>
<protein>
    <submittedName>
        <fullName evidence="8">SusD domain-containing protein</fullName>
    </submittedName>
</protein>
<organism evidence="8 9">
    <name type="scientific">Proteiniphilum saccharofermentans</name>
    <dbReference type="NCBI Taxonomy" id="1642647"/>
    <lineage>
        <taxon>Bacteria</taxon>
        <taxon>Pseudomonadati</taxon>
        <taxon>Bacteroidota</taxon>
        <taxon>Bacteroidia</taxon>
        <taxon>Bacteroidales</taxon>
        <taxon>Dysgonomonadaceae</taxon>
        <taxon>Proteiniphilum</taxon>
    </lineage>
</organism>
<dbReference type="RefSeq" id="WP_076931988.1">
    <property type="nucleotide sequence ID" value="NZ_LT605205.1"/>
</dbReference>
<evidence type="ECO:0000256" key="3">
    <source>
        <dbReference type="ARBA" id="ARBA00022729"/>
    </source>
</evidence>
<dbReference type="EMBL" id="LT605205">
    <property type="protein sequence ID" value="SCD19241.1"/>
    <property type="molecule type" value="Genomic_DNA"/>
</dbReference>
<proteinExistence type="inferred from homology"/>
<dbReference type="Proteomes" id="UP000187464">
    <property type="component" value="Chromosome I"/>
</dbReference>
<dbReference type="KEGG" id="psac:PSM36_0408"/>
<keyword evidence="5" id="KW-0998">Cell outer membrane</keyword>
<comment type="similarity">
    <text evidence="2">Belongs to the SusD family.</text>
</comment>
<dbReference type="InterPro" id="IPR012944">
    <property type="entry name" value="SusD_RagB_dom"/>
</dbReference>
<dbReference type="STRING" id="1642647.PSM36_0408"/>